<dbReference type="Pfam" id="PF18920">
    <property type="entry name" value="DUF5671"/>
    <property type="match status" value="1"/>
</dbReference>
<dbReference type="AlphaFoldDB" id="A0A7Z0I0D2"/>
<evidence type="ECO:0000259" key="2">
    <source>
        <dbReference type="Pfam" id="PF18920"/>
    </source>
</evidence>
<keyword evidence="1" id="KW-0812">Transmembrane</keyword>
<feature type="transmembrane region" description="Helical" evidence="1">
    <location>
        <begin position="111"/>
        <end position="130"/>
    </location>
</feature>
<comment type="caution">
    <text evidence="3">The sequence shown here is derived from an EMBL/GenBank/DDBJ whole genome shotgun (WGS) entry which is preliminary data.</text>
</comment>
<evidence type="ECO:0000313" key="3">
    <source>
        <dbReference type="EMBL" id="NYS25593.1"/>
    </source>
</evidence>
<evidence type="ECO:0000256" key="1">
    <source>
        <dbReference type="SAM" id="Phobius"/>
    </source>
</evidence>
<dbReference type="Proteomes" id="UP000529417">
    <property type="component" value="Unassembled WGS sequence"/>
</dbReference>
<keyword evidence="1" id="KW-1133">Transmembrane helix</keyword>
<dbReference type="EMBL" id="JACBXS010000022">
    <property type="protein sequence ID" value="NYS25593.1"/>
    <property type="molecule type" value="Genomic_DNA"/>
</dbReference>
<gene>
    <name evidence="3" type="ORF">HUK65_11380</name>
</gene>
<feature type="transmembrane region" description="Helical" evidence="1">
    <location>
        <begin position="66"/>
        <end position="91"/>
    </location>
</feature>
<sequence length="208" mass="22182">MKPADQLSLFIRQGLQAGHSPETLRSALEDAGWTGAEVDTALAGWSDSGLGVPVPRPRASVPVREAVVHALLFLALVAVTWHLTSLGFRLIEIWVPDDTAGHRAGWAGSSMRWSMATLIVLAPLFLWLHLHAERAATGTDGLRRAPMRARIGALGLFLAALVLLGDAVAVVYAALSGDLTGQFLAKATLVAVVALLVLSYFRRFLDTG</sequence>
<feature type="transmembrane region" description="Helical" evidence="1">
    <location>
        <begin position="151"/>
        <end position="175"/>
    </location>
</feature>
<evidence type="ECO:0000313" key="4">
    <source>
        <dbReference type="Proteomes" id="UP000529417"/>
    </source>
</evidence>
<name>A0A7Z0I0D2_9RHOB</name>
<keyword evidence="1" id="KW-0472">Membrane</keyword>
<accession>A0A7Z0I0D2</accession>
<feature type="domain" description="DUF5671" evidence="2">
    <location>
        <begin position="66"/>
        <end position="198"/>
    </location>
</feature>
<feature type="transmembrane region" description="Helical" evidence="1">
    <location>
        <begin position="181"/>
        <end position="201"/>
    </location>
</feature>
<protein>
    <recommendedName>
        <fullName evidence="2">DUF5671 domain-containing protein</fullName>
    </recommendedName>
</protein>
<dbReference type="RefSeq" id="WP_179906394.1">
    <property type="nucleotide sequence ID" value="NZ_JACBXS010000022.1"/>
</dbReference>
<proteinExistence type="predicted"/>
<organism evidence="3 4">
    <name type="scientific">Rhabdonatronobacter sediminivivens</name>
    <dbReference type="NCBI Taxonomy" id="2743469"/>
    <lineage>
        <taxon>Bacteria</taxon>
        <taxon>Pseudomonadati</taxon>
        <taxon>Pseudomonadota</taxon>
        <taxon>Alphaproteobacteria</taxon>
        <taxon>Rhodobacterales</taxon>
        <taxon>Paracoccaceae</taxon>
        <taxon>Rhabdonatronobacter</taxon>
    </lineage>
</organism>
<reference evidence="3 4" key="1">
    <citation type="journal article" date="2000" name="Arch. Microbiol.">
        <title>Rhodobaca bogoriensis gen. nov. and sp. nov., an alkaliphilic purple nonsulfur bacterium from African Rift Valley soda lakes.</title>
        <authorList>
            <person name="Milford A.D."/>
            <person name="Achenbach L.A."/>
            <person name="Jung D.O."/>
            <person name="Madigan M.T."/>
        </authorList>
    </citation>
    <scope>NUCLEOTIDE SEQUENCE [LARGE SCALE GENOMIC DNA]</scope>
    <source>
        <strain evidence="3 4">2376</strain>
    </source>
</reference>
<keyword evidence="4" id="KW-1185">Reference proteome</keyword>
<dbReference type="InterPro" id="IPR043728">
    <property type="entry name" value="DUF5671"/>
</dbReference>